<organism evidence="1 2">
    <name type="scientific">Popillia japonica</name>
    <name type="common">Japanese beetle</name>
    <dbReference type="NCBI Taxonomy" id="7064"/>
    <lineage>
        <taxon>Eukaryota</taxon>
        <taxon>Metazoa</taxon>
        <taxon>Ecdysozoa</taxon>
        <taxon>Arthropoda</taxon>
        <taxon>Hexapoda</taxon>
        <taxon>Insecta</taxon>
        <taxon>Pterygota</taxon>
        <taxon>Neoptera</taxon>
        <taxon>Endopterygota</taxon>
        <taxon>Coleoptera</taxon>
        <taxon>Polyphaga</taxon>
        <taxon>Scarabaeiformia</taxon>
        <taxon>Scarabaeidae</taxon>
        <taxon>Rutelinae</taxon>
        <taxon>Popillia</taxon>
    </lineage>
</organism>
<dbReference type="AlphaFoldDB" id="A0AAW1MF72"/>
<accession>A0AAW1MF72</accession>
<protein>
    <submittedName>
        <fullName evidence="1">Uncharacterized protein</fullName>
    </submittedName>
</protein>
<gene>
    <name evidence="1" type="ORF">QE152_g7795</name>
</gene>
<reference evidence="1 2" key="1">
    <citation type="journal article" date="2024" name="BMC Genomics">
        <title>De novo assembly and annotation of Popillia japonica's genome with initial clues to its potential as an invasive pest.</title>
        <authorList>
            <person name="Cucini C."/>
            <person name="Boschi S."/>
            <person name="Funari R."/>
            <person name="Cardaioli E."/>
            <person name="Iannotti N."/>
            <person name="Marturano G."/>
            <person name="Paoli F."/>
            <person name="Bruttini M."/>
            <person name="Carapelli A."/>
            <person name="Frati F."/>
            <person name="Nardi F."/>
        </authorList>
    </citation>
    <scope>NUCLEOTIDE SEQUENCE [LARGE SCALE GENOMIC DNA]</scope>
    <source>
        <strain evidence="1">DMR45628</strain>
    </source>
</reference>
<evidence type="ECO:0000313" key="2">
    <source>
        <dbReference type="Proteomes" id="UP001458880"/>
    </source>
</evidence>
<name>A0AAW1MF72_POPJA</name>
<comment type="caution">
    <text evidence="1">The sequence shown here is derived from an EMBL/GenBank/DDBJ whole genome shotgun (WGS) entry which is preliminary data.</text>
</comment>
<dbReference type="EMBL" id="JASPKY010000058">
    <property type="protein sequence ID" value="KAK9744433.1"/>
    <property type="molecule type" value="Genomic_DNA"/>
</dbReference>
<keyword evidence="2" id="KW-1185">Reference proteome</keyword>
<dbReference type="Proteomes" id="UP001458880">
    <property type="component" value="Unassembled WGS sequence"/>
</dbReference>
<sequence>MNEFLSTIYHPTPFRKYMSNQRAATIIQAVFGDYSTRTRSSTAFLVTAYRNKRPIATFYQLAKDPLRKTDSYNKSDSLRRLFLIPSQKLMSVLVTNFGPEKQSIT</sequence>
<proteinExistence type="predicted"/>
<evidence type="ECO:0000313" key="1">
    <source>
        <dbReference type="EMBL" id="KAK9744433.1"/>
    </source>
</evidence>